<evidence type="ECO:0000313" key="3">
    <source>
        <dbReference type="Proteomes" id="UP000242765"/>
    </source>
</evidence>
<feature type="chain" id="PRO_5012463635" description="TonB-dependent receptor" evidence="1">
    <location>
        <begin position="22"/>
        <end position="63"/>
    </location>
</feature>
<keyword evidence="3" id="KW-1185">Reference proteome</keyword>
<gene>
    <name evidence="2" type="ORF">B9T28_12330</name>
</gene>
<proteinExistence type="predicted"/>
<sequence>MHSKKIALSLVFGMSMSTSWAETMTTANTTTVIEDKAVSKNVNNITEAQVEIRIEDIDLPSLE</sequence>
<dbReference type="AlphaFoldDB" id="A0A1Y3CC89"/>
<evidence type="ECO:0000256" key="1">
    <source>
        <dbReference type="SAM" id="SignalP"/>
    </source>
</evidence>
<dbReference type="OrthoDB" id="9945768at2"/>
<name>A0A1Y3CC89_9GAMM</name>
<feature type="signal peptide" evidence="1">
    <location>
        <begin position="1"/>
        <end position="21"/>
    </location>
</feature>
<keyword evidence="1" id="KW-0732">Signal</keyword>
<dbReference type="EMBL" id="NEGB01000007">
    <property type="protein sequence ID" value="OTG64300.1"/>
    <property type="molecule type" value="Genomic_DNA"/>
</dbReference>
<organism evidence="2 3">
    <name type="scientific">Acinetobacter silvestris</name>
    <dbReference type="NCBI Taxonomy" id="1977882"/>
    <lineage>
        <taxon>Bacteria</taxon>
        <taxon>Pseudomonadati</taxon>
        <taxon>Pseudomonadota</taxon>
        <taxon>Gammaproteobacteria</taxon>
        <taxon>Moraxellales</taxon>
        <taxon>Moraxellaceae</taxon>
        <taxon>Acinetobacter</taxon>
    </lineage>
</organism>
<protein>
    <recommendedName>
        <fullName evidence="4">TonB-dependent receptor</fullName>
    </recommendedName>
</protein>
<evidence type="ECO:0008006" key="4">
    <source>
        <dbReference type="Google" id="ProtNLM"/>
    </source>
</evidence>
<dbReference type="RefSeq" id="WP_086204283.1">
    <property type="nucleotide sequence ID" value="NZ_NEGB01000007.1"/>
</dbReference>
<accession>A0A1Y3CC89</accession>
<evidence type="ECO:0000313" key="2">
    <source>
        <dbReference type="EMBL" id="OTG64300.1"/>
    </source>
</evidence>
<reference evidence="2 3" key="1">
    <citation type="submission" date="2017-04" db="EMBL/GenBank/DDBJ databases">
        <title>High diversity of culturable Acinetobacter species in natural soil and water ecosystems.</title>
        <authorList>
            <person name="Nemec A."/>
            <person name="Radolfova-Krizova L."/>
        </authorList>
    </citation>
    <scope>NUCLEOTIDE SEQUENCE [LARGE SCALE GENOMIC DNA]</scope>
    <source>
        <strain evidence="2 3">ANC 4999</strain>
    </source>
</reference>
<comment type="caution">
    <text evidence="2">The sequence shown here is derived from an EMBL/GenBank/DDBJ whole genome shotgun (WGS) entry which is preliminary data.</text>
</comment>
<dbReference type="Proteomes" id="UP000242765">
    <property type="component" value="Unassembled WGS sequence"/>
</dbReference>